<keyword evidence="2" id="KW-1185">Reference proteome</keyword>
<gene>
    <name evidence="1" type="ORF">RPERSI_LOCUS9179</name>
</gene>
<evidence type="ECO:0000313" key="2">
    <source>
        <dbReference type="Proteomes" id="UP000789920"/>
    </source>
</evidence>
<evidence type="ECO:0000313" key="1">
    <source>
        <dbReference type="EMBL" id="CAG8682503.1"/>
    </source>
</evidence>
<organism evidence="1 2">
    <name type="scientific">Racocetra persica</name>
    <dbReference type="NCBI Taxonomy" id="160502"/>
    <lineage>
        <taxon>Eukaryota</taxon>
        <taxon>Fungi</taxon>
        <taxon>Fungi incertae sedis</taxon>
        <taxon>Mucoromycota</taxon>
        <taxon>Glomeromycotina</taxon>
        <taxon>Glomeromycetes</taxon>
        <taxon>Diversisporales</taxon>
        <taxon>Gigasporaceae</taxon>
        <taxon>Racocetra</taxon>
    </lineage>
</organism>
<feature type="non-terminal residue" evidence="1">
    <location>
        <position position="91"/>
    </location>
</feature>
<comment type="caution">
    <text evidence="1">The sequence shown here is derived from an EMBL/GenBank/DDBJ whole genome shotgun (WGS) entry which is preliminary data.</text>
</comment>
<reference evidence="1" key="1">
    <citation type="submission" date="2021-06" db="EMBL/GenBank/DDBJ databases">
        <authorList>
            <person name="Kallberg Y."/>
            <person name="Tangrot J."/>
            <person name="Rosling A."/>
        </authorList>
    </citation>
    <scope>NUCLEOTIDE SEQUENCE</scope>
    <source>
        <strain evidence="1">MA461A</strain>
    </source>
</reference>
<sequence>TSNKFRKITPVAYEKARKKKTLEYYGDPKIGQEVCFSHYLDIVEPDRHSKKTPLNKIKQKNIEKEEQEKKLEDPSQEEDNDDNITKVKTEK</sequence>
<feature type="non-terminal residue" evidence="1">
    <location>
        <position position="1"/>
    </location>
</feature>
<protein>
    <submittedName>
        <fullName evidence="1">26462_t:CDS:1</fullName>
    </submittedName>
</protein>
<dbReference type="Proteomes" id="UP000789920">
    <property type="component" value="Unassembled WGS sequence"/>
</dbReference>
<proteinExistence type="predicted"/>
<accession>A0ACA9NYG7</accession>
<name>A0ACA9NYG7_9GLOM</name>
<dbReference type="EMBL" id="CAJVQC010017143">
    <property type="protein sequence ID" value="CAG8682503.1"/>
    <property type="molecule type" value="Genomic_DNA"/>
</dbReference>